<evidence type="ECO:0000256" key="1">
    <source>
        <dbReference type="ARBA" id="ARBA00022448"/>
    </source>
</evidence>
<protein>
    <submittedName>
        <fullName evidence="9">C-type cytochrome</fullName>
    </submittedName>
</protein>
<evidence type="ECO:0000256" key="2">
    <source>
        <dbReference type="ARBA" id="ARBA00022617"/>
    </source>
</evidence>
<dbReference type="RefSeq" id="WP_173135397.1">
    <property type="nucleotide sequence ID" value="NZ_JABRWJ010000023.1"/>
</dbReference>
<sequence>MFSWRKATLAVPLLAIAGSAAAADFPGIGRSATPKEVAAWDIDVRPDFKGLPAGRGSVAAGEKLWEAQCASCHGVFGESNQVFHPLIGGTTPTDIQRGRTATLADPAYPARTTMMKLPTVASLWDYIRRAMPWTAPKTLSTDEVYAVTAYMLHLGGVVAEDFVLDQRTIRAVQAKLPNRDGMTTRHAMWPGSDPGARAKPDVQGSACMRDCAPTAPRITSAIPDHARNAHGNLADQNRLVGPQRGMQTAGQAQAAAATGGAPAAAAAVGRSAGAGTPVLALLQAQGCIACHGIEQKIVGPAFREIAHRQAGRGDAVAYLAGRIQAGGSGVWGSIPMPPQSLAAGDAETIARWLAGGARP</sequence>
<evidence type="ECO:0000256" key="6">
    <source>
        <dbReference type="PROSITE-ProRule" id="PRU00433"/>
    </source>
</evidence>
<keyword evidence="3 6" id="KW-0479">Metal-binding</keyword>
<dbReference type="PROSITE" id="PS51007">
    <property type="entry name" value="CYTC"/>
    <property type="match status" value="2"/>
</dbReference>
<accession>A0ABX2EUJ3</accession>
<dbReference type="InterPro" id="IPR002324">
    <property type="entry name" value="Cyt_c_ID"/>
</dbReference>
<feature type="chain" id="PRO_5046994061" evidence="7">
    <location>
        <begin position="23"/>
        <end position="359"/>
    </location>
</feature>
<dbReference type="Pfam" id="PF13442">
    <property type="entry name" value="Cytochrome_CBB3"/>
    <property type="match status" value="1"/>
</dbReference>
<evidence type="ECO:0000256" key="3">
    <source>
        <dbReference type="ARBA" id="ARBA00022723"/>
    </source>
</evidence>
<name>A0ABX2EUJ3_9BURK</name>
<evidence type="ECO:0000256" key="7">
    <source>
        <dbReference type="SAM" id="SignalP"/>
    </source>
</evidence>
<keyword evidence="5 6" id="KW-0408">Iron</keyword>
<keyword evidence="10" id="KW-1185">Reference proteome</keyword>
<dbReference type="InterPro" id="IPR009056">
    <property type="entry name" value="Cyt_c-like_dom"/>
</dbReference>
<gene>
    <name evidence="9" type="ORF">HLB44_35735</name>
</gene>
<evidence type="ECO:0000313" key="9">
    <source>
        <dbReference type="EMBL" id="NRF72343.1"/>
    </source>
</evidence>
<organism evidence="9 10">
    <name type="scientific">Pseudaquabacterium terrae</name>
    <dbReference type="NCBI Taxonomy" id="2732868"/>
    <lineage>
        <taxon>Bacteria</taxon>
        <taxon>Pseudomonadati</taxon>
        <taxon>Pseudomonadota</taxon>
        <taxon>Betaproteobacteria</taxon>
        <taxon>Burkholderiales</taxon>
        <taxon>Sphaerotilaceae</taxon>
        <taxon>Pseudaquabacterium</taxon>
    </lineage>
</organism>
<feature type="domain" description="Cytochrome c" evidence="8">
    <location>
        <begin position="56"/>
        <end position="155"/>
    </location>
</feature>
<dbReference type="PRINTS" id="PR00606">
    <property type="entry name" value="CYTCHROMECID"/>
</dbReference>
<evidence type="ECO:0000256" key="5">
    <source>
        <dbReference type="ARBA" id="ARBA00023004"/>
    </source>
</evidence>
<dbReference type="EMBL" id="JABRWJ010000023">
    <property type="protein sequence ID" value="NRF72343.1"/>
    <property type="molecule type" value="Genomic_DNA"/>
</dbReference>
<comment type="caution">
    <text evidence="9">The sequence shown here is derived from an EMBL/GenBank/DDBJ whole genome shotgun (WGS) entry which is preliminary data.</text>
</comment>
<dbReference type="Gene3D" id="1.10.760.10">
    <property type="entry name" value="Cytochrome c-like domain"/>
    <property type="match status" value="2"/>
</dbReference>
<evidence type="ECO:0000259" key="8">
    <source>
        <dbReference type="PROSITE" id="PS51007"/>
    </source>
</evidence>
<feature type="signal peptide" evidence="7">
    <location>
        <begin position="1"/>
        <end position="22"/>
    </location>
</feature>
<proteinExistence type="predicted"/>
<reference evidence="9 10" key="1">
    <citation type="submission" date="2020-05" db="EMBL/GenBank/DDBJ databases">
        <title>Aquincola sp. isolate from soil.</title>
        <authorList>
            <person name="Han J."/>
            <person name="Kim D.-U."/>
        </authorList>
    </citation>
    <scope>NUCLEOTIDE SEQUENCE [LARGE SCALE GENOMIC DNA]</scope>
    <source>
        <strain evidence="9 10">S2</strain>
    </source>
</reference>
<keyword evidence="2 6" id="KW-0349">Heme</keyword>
<dbReference type="Proteomes" id="UP000737171">
    <property type="component" value="Unassembled WGS sequence"/>
</dbReference>
<keyword evidence="1" id="KW-0813">Transport</keyword>
<keyword evidence="4" id="KW-0249">Electron transport</keyword>
<keyword evidence="7" id="KW-0732">Signal</keyword>
<dbReference type="SUPFAM" id="SSF46626">
    <property type="entry name" value="Cytochrome c"/>
    <property type="match status" value="2"/>
</dbReference>
<feature type="domain" description="Cytochrome c" evidence="8">
    <location>
        <begin position="270"/>
        <end position="357"/>
    </location>
</feature>
<evidence type="ECO:0000256" key="4">
    <source>
        <dbReference type="ARBA" id="ARBA00022982"/>
    </source>
</evidence>
<dbReference type="InterPro" id="IPR036909">
    <property type="entry name" value="Cyt_c-like_dom_sf"/>
</dbReference>
<evidence type="ECO:0000313" key="10">
    <source>
        <dbReference type="Proteomes" id="UP000737171"/>
    </source>
</evidence>